<dbReference type="Gene3D" id="1.25.40.10">
    <property type="entry name" value="Tetratricopeptide repeat domain"/>
    <property type="match status" value="1"/>
</dbReference>
<dbReference type="AlphaFoldDB" id="A0A8S3GUC2"/>
<evidence type="ECO:0000313" key="1">
    <source>
        <dbReference type="EMBL" id="CAF4165434.1"/>
    </source>
</evidence>
<reference evidence="3" key="1">
    <citation type="submission" date="2021-02" db="EMBL/GenBank/DDBJ databases">
        <authorList>
            <person name="Nowell W R."/>
        </authorList>
    </citation>
    <scope>NUCLEOTIDE SEQUENCE</scope>
</reference>
<dbReference type="SUPFAM" id="SSF48452">
    <property type="entry name" value="TPR-like"/>
    <property type="match status" value="1"/>
</dbReference>
<proteinExistence type="predicted"/>
<dbReference type="EMBL" id="CAJOBI010012459">
    <property type="protein sequence ID" value="CAF4165434.1"/>
    <property type="molecule type" value="Genomic_DNA"/>
</dbReference>
<gene>
    <name evidence="3" type="ORF">BYL167_LOCUS77366</name>
    <name evidence="2" type="ORF">GIL414_LOCUS20803</name>
    <name evidence="1" type="ORF">SMN809_LOCUS20369</name>
</gene>
<sequence length="33" mass="3919">VYFEQKQWDACVKECEKAIEIGRENKADYKLIA</sequence>
<name>A0A8S3GUC2_9BILA</name>
<feature type="non-terminal residue" evidence="3">
    <location>
        <position position="1"/>
    </location>
</feature>
<dbReference type="EMBL" id="CAJOBH010281607">
    <property type="protein sequence ID" value="CAF5171385.1"/>
    <property type="molecule type" value="Genomic_DNA"/>
</dbReference>
<dbReference type="Proteomes" id="UP000676336">
    <property type="component" value="Unassembled WGS sequence"/>
</dbReference>
<feature type="non-terminal residue" evidence="3">
    <location>
        <position position="33"/>
    </location>
</feature>
<evidence type="ECO:0000313" key="2">
    <source>
        <dbReference type="EMBL" id="CAF4181271.1"/>
    </source>
</evidence>
<evidence type="ECO:0000313" key="3">
    <source>
        <dbReference type="EMBL" id="CAF5171385.1"/>
    </source>
</evidence>
<accession>A0A8S3GUC2</accession>
<comment type="caution">
    <text evidence="3">The sequence shown here is derived from an EMBL/GenBank/DDBJ whole genome shotgun (WGS) entry which is preliminary data.</text>
</comment>
<dbReference type="InterPro" id="IPR011990">
    <property type="entry name" value="TPR-like_helical_dom_sf"/>
</dbReference>
<dbReference type="Proteomes" id="UP000681967">
    <property type="component" value="Unassembled WGS sequence"/>
</dbReference>
<dbReference type="Proteomes" id="UP000681720">
    <property type="component" value="Unassembled WGS sequence"/>
</dbReference>
<evidence type="ECO:0000313" key="4">
    <source>
        <dbReference type="Proteomes" id="UP000681967"/>
    </source>
</evidence>
<dbReference type="EMBL" id="CAJOBJ010015319">
    <property type="protein sequence ID" value="CAF4181271.1"/>
    <property type="molecule type" value="Genomic_DNA"/>
</dbReference>
<organism evidence="3 4">
    <name type="scientific">Rotaria magnacalcarata</name>
    <dbReference type="NCBI Taxonomy" id="392030"/>
    <lineage>
        <taxon>Eukaryota</taxon>
        <taxon>Metazoa</taxon>
        <taxon>Spiralia</taxon>
        <taxon>Gnathifera</taxon>
        <taxon>Rotifera</taxon>
        <taxon>Eurotatoria</taxon>
        <taxon>Bdelloidea</taxon>
        <taxon>Philodinida</taxon>
        <taxon>Philodinidae</taxon>
        <taxon>Rotaria</taxon>
    </lineage>
</organism>
<protein>
    <submittedName>
        <fullName evidence="3">Uncharacterized protein</fullName>
    </submittedName>
</protein>